<feature type="domain" description="Response regulatory" evidence="5">
    <location>
        <begin position="15"/>
        <end position="133"/>
    </location>
</feature>
<evidence type="ECO:0000256" key="2">
    <source>
        <dbReference type="ARBA" id="ARBA00023125"/>
    </source>
</evidence>
<accession>A0A1N7IX61</accession>
<dbReference type="InterPro" id="IPR001789">
    <property type="entry name" value="Sig_transdc_resp-reg_receiver"/>
</dbReference>
<dbReference type="AlphaFoldDB" id="A0A1N7IX61"/>
<dbReference type="Pfam" id="PF00072">
    <property type="entry name" value="Response_reg"/>
    <property type="match status" value="1"/>
</dbReference>
<dbReference type="SUPFAM" id="SSF52172">
    <property type="entry name" value="CheY-like"/>
    <property type="match status" value="1"/>
</dbReference>
<dbReference type="PRINTS" id="PR00038">
    <property type="entry name" value="HTHLUXR"/>
</dbReference>
<evidence type="ECO:0000313" key="6">
    <source>
        <dbReference type="EMBL" id="SIS41587.1"/>
    </source>
</evidence>
<dbReference type="Gene3D" id="3.40.50.2300">
    <property type="match status" value="1"/>
</dbReference>
<gene>
    <name evidence="6" type="ORF">SAMN05421580_10180</name>
</gene>
<dbReference type="PROSITE" id="PS00622">
    <property type="entry name" value="HTH_LUXR_1"/>
    <property type="match status" value="1"/>
</dbReference>
<evidence type="ECO:0000259" key="5">
    <source>
        <dbReference type="PROSITE" id="PS50110"/>
    </source>
</evidence>
<dbReference type="PROSITE" id="PS50043">
    <property type="entry name" value="HTH_LUXR_2"/>
    <property type="match status" value="1"/>
</dbReference>
<dbReference type="GO" id="GO:0000160">
    <property type="term" value="P:phosphorelay signal transduction system"/>
    <property type="evidence" value="ECO:0007669"/>
    <property type="project" value="InterPro"/>
</dbReference>
<dbReference type="RefSeq" id="WP_108188567.1">
    <property type="nucleotide sequence ID" value="NZ_FTOG01000001.1"/>
</dbReference>
<dbReference type="InterPro" id="IPR051015">
    <property type="entry name" value="EvgA-like"/>
</dbReference>
<protein>
    <submittedName>
        <fullName evidence="6">Two component transcriptional regulator, LuxR family</fullName>
    </submittedName>
</protein>
<dbReference type="Pfam" id="PF00196">
    <property type="entry name" value="GerE"/>
    <property type="match status" value="1"/>
</dbReference>
<evidence type="ECO:0000256" key="3">
    <source>
        <dbReference type="PROSITE-ProRule" id="PRU00169"/>
    </source>
</evidence>
<dbReference type="SMART" id="SM00421">
    <property type="entry name" value="HTH_LUXR"/>
    <property type="match status" value="1"/>
</dbReference>
<dbReference type="GO" id="GO:0006355">
    <property type="term" value="P:regulation of DNA-templated transcription"/>
    <property type="evidence" value="ECO:0007669"/>
    <property type="project" value="InterPro"/>
</dbReference>
<dbReference type="InterPro" id="IPR011006">
    <property type="entry name" value="CheY-like_superfamily"/>
</dbReference>
<dbReference type="InterPro" id="IPR016032">
    <property type="entry name" value="Sig_transdc_resp-reg_C-effctor"/>
</dbReference>
<keyword evidence="7" id="KW-1185">Reference proteome</keyword>
<evidence type="ECO:0000256" key="1">
    <source>
        <dbReference type="ARBA" id="ARBA00022553"/>
    </source>
</evidence>
<dbReference type="CDD" id="cd06170">
    <property type="entry name" value="LuxR_C_like"/>
    <property type="match status" value="1"/>
</dbReference>
<dbReference type="PANTHER" id="PTHR45566:SF1">
    <property type="entry name" value="HTH-TYPE TRANSCRIPTIONAL REGULATOR YHJB-RELATED"/>
    <property type="match status" value="1"/>
</dbReference>
<dbReference type="OrthoDB" id="9814495at2"/>
<name>A0A1N7IX61_9RHOB</name>
<dbReference type="PROSITE" id="PS50110">
    <property type="entry name" value="RESPONSE_REGULATORY"/>
    <property type="match status" value="1"/>
</dbReference>
<feature type="modified residue" description="4-aspartylphosphate" evidence="3">
    <location>
        <position position="68"/>
    </location>
</feature>
<dbReference type="CDD" id="cd17535">
    <property type="entry name" value="REC_NarL-like"/>
    <property type="match status" value="1"/>
</dbReference>
<evidence type="ECO:0000313" key="7">
    <source>
        <dbReference type="Proteomes" id="UP000186221"/>
    </source>
</evidence>
<keyword evidence="2" id="KW-0238">DNA-binding</keyword>
<dbReference type="PANTHER" id="PTHR45566">
    <property type="entry name" value="HTH-TYPE TRANSCRIPTIONAL REGULATOR YHJB-RELATED"/>
    <property type="match status" value="1"/>
</dbReference>
<dbReference type="InterPro" id="IPR000792">
    <property type="entry name" value="Tscrpt_reg_LuxR_C"/>
</dbReference>
<dbReference type="EMBL" id="FTOG01000001">
    <property type="protein sequence ID" value="SIS41587.1"/>
    <property type="molecule type" value="Genomic_DNA"/>
</dbReference>
<dbReference type="SMART" id="SM00448">
    <property type="entry name" value="REC"/>
    <property type="match status" value="1"/>
</dbReference>
<keyword evidence="1 3" id="KW-0597">Phosphoprotein</keyword>
<dbReference type="SUPFAM" id="SSF46894">
    <property type="entry name" value="C-terminal effector domain of the bipartite response regulators"/>
    <property type="match status" value="1"/>
</dbReference>
<dbReference type="Proteomes" id="UP000186221">
    <property type="component" value="Unassembled WGS sequence"/>
</dbReference>
<organism evidence="6 7">
    <name type="scientific">Rhodobacter aestuarii</name>
    <dbReference type="NCBI Taxonomy" id="453582"/>
    <lineage>
        <taxon>Bacteria</taxon>
        <taxon>Pseudomonadati</taxon>
        <taxon>Pseudomonadota</taxon>
        <taxon>Alphaproteobacteria</taxon>
        <taxon>Rhodobacterales</taxon>
        <taxon>Rhodobacter group</taxon>
        <taxon>Rhodobacter</taxon>
    </lineage>
</organism>
<reference evidence="7" key="1">
    <citation type="submission" date="2017-01" db="EMBL/GenBank/DDBJ databases">
        <authorList>
            <person name="Varghese N."/>
            <person name="Submissions S."/>
        </authorList>
    </citation>
    <scope>NUCLEOTIDE SEQUENCE [LARGE SCALE GENOMIC DNA]</scope>
    <source>
        <strain evidence="7">DSM 19945</strain>
    </source>
</reference>
<sequence length="235" mass="25252">MTMAPQDVRHIEFRSALIVDDHPLFCDALAMTLQTVAGIEAIANADCLESALAQVEAEDASADVIVLDLNLPDVNGLDGLTRLRQAAPDLPIVVVSSIDDPRVIRAAISAGAAGFVPKHSRRELFRAAFAAIARGEVFVPEQTGDSLATGDGMTAQDEAIRRLSLLTRQQANILEQICAGKMNKQIAYDLSIAETTVKAHVTAIMRKLGVYSRTQAVLLAREASTSPLPEAWRKP</sequence>
<dbReference type="GO" id="GO:0003677">
    <property type="term" value="F:DNA binding"/>
    <property type="evidence" value="ECO:0007669"/>
    <property type="project" value="UniProtKB-KW"/>
</dbReference>
<feature type="domain" description="HTH luxR-type" evidence="4">
    <location>
        <begin position="159"/>
        <end position="224"/>
    </location>
</feature>
<dbReference type="InterPro" id="IPR058245">
    <property type="entry name" value="NreC/VraR/RcsB-like_REC"/>
</dbReference>
<evidence type="ECO:0000259" key="4">
    <source>
        <dbReference type="PROSITE" id="PS50043"/>
    </source>
</evidence>
<proteinExistence type="predicted"/>
<dbReference type="STRING" id="453582.SAMN05421580_10180"/>